<evidence type="ECO:0000313" key="1">
    <source>
        <dbReference type="EMBL" id="MRX53023.1"/>
    </source>
</evidence>
<dbReference type="RefSeq" id="WP_154318028.1">
    <property type="nucleotide sequence ID" value="NZ_CAJGAA010000001.1"/>
</dbReference>
<dbReference type="AlphaFoldDB" id="A0A6I2MB41"/>
<name>A0A6I2MB41_9BACI</name>
<protein>
    <submittedName>
        <fullName evidence="1">DUF4025 domain-containing protein</fullName>
    </submittedName>
</protein>
<dbReference type="Pfam" id="PF13217">
    <property type="entry name" value="DUF4025"/>
    <property type="match status" value="1"/>
</dbReference>
<keyword evidence="2" id="KW-1185">Reference proteome</keyword>
<sequence length="56" mass="6368">MVKKKSAQSTEMAGKQFDVSYYEGETQMEKGLAETHEQVSDDYYEGTIDQQVQGDK</sequence>
<proteinExistence type="predicted"/>
<comment type="caution">
    <text evidence="1">The sequence shown here is derived from an EMBL/GenBank/DDBJ whole genome shotgun (WGS) entry which is preliminary data.</text>
</comment>
<dbReference type="Proteomes" id="UP000441585">
    <property type="component" value="Unassembled WGS sequence"/>
</dbReference>
<evidence type="ECO:0000313" key="2">
    <source>
        <dbReference type="Proteomes" id="UP000441585"/>
    </source>
</evidence>
<organism evidence="1 2">
    <name type="scientific">Metabacillus idriensis</name>
    <dbReference type="NCBI Taxonomy" id="324768"/>
    <lineage>
        <taxon>Bacteria</taxon>
        <taxon>Bacillati</taxon>
        <taxon>Bacillota</taxon>
        <taxon>Bacilli</taxon>
        <taxon>Bacillales</taxon>
        <taxon>Bacillaceae</taxon>
        <taxon>Metabacillus</taxon>
    </lineage>
</organism>
<dbReference type="EMBL" id="WKKF01000001">
    <property type="protein sequence ID" value="MRX53023.1"/>
    <property type="molecule type" value="Genomic_DNA"/>
</dbReference>
<dbReference type="InterPro" id="IPR025100">
    <property type="entry name" value="DUF4025"/>
</dbReference>
<accession>A0A6I2MB41</accession>
<gene>
    <name evidence="1" type="ORF">GJU41_03490</name>
</gene>
<reference evidence="1 2" key="1">
    <citation type="submission" date="2019-11" db="EMBL/GenBank/DDBJ databases">
        <title>Bacillus idriensis genome.</title>
        <authorList>
            <person name="Konopka E.N."/>
            <person name="Newman J.D."/>
        </authorList>
    </citation>
    <scope>NUCLEOTIDE SEQUENCE [LARGE SCALE GENOMIC DNA]</scope>
    <source>
        <strain evidence="1 2">DSM 19097</strain>
    </source>
</reference>